<accession>A0A859D2P7</accession>
<dbReference type="Pfam" id="PF09912">
    <property type="entry name" value="DUF2141"/>
    <property type="match status" value="1"/>
</dbReference>
<gene>
    <name evidence="2" type="ORF">MP3633_2404</name>
</gene>
<feature type="chain" id="PRO_5032993013" evidence="1">
    <location>
        <begin position="22"/>
        <end position="148"/>
    </location>
</feature>
<dbReference type="InterPro" id="IPR018673">
    <property type="entry name" value="DUF2141"/>
</dbReference>
<name>A0A859D2P7_9GAMM</name>
<dbReference type="Proteomes" id="UP000509371">
    <property type="component" value="Chromosome"/>
</dbReference>
<keyword evidence="1" id="KW-0732">Signal</keyword>
<proteinExistence type="predicted"/>
<protein>
    <submittedName>
        <fullName evidence="2">Putative secreted protein</fullName>
    </submittedName>
</protein>
<dbReference type="KEGG" id="mpri:MP3633_2404"/>
<dbReference type="EMBL" id="CP054301">
    <property type="protein sequence ID" value="QKK81131.1"/>
    <property type="molecule type" value="Genomic_DNA"/>
</dbReference>
<dbReference type="AlphaFoldDB" id="A0A859D2P7"/>
<feature type="signal peptide" evidence="1">
    <location>
        <begin position="1"/>
        <end position="21"/>
    </location>
</feature>
<dbReference type="RefSeq" id="WP_176335696.1">
    <property type="nucleotide sequence ID" value="NZ_BAAAEF010000014.1"/>
</dbReference>
<organism evidence="2 3">
    <name type="scientific">Marinomonas primoryensis</name>
    <dbReference type="NCBI Taxonomy" id="178399"/>
    <lineage>
        <taxon>Bacteria</taxon>
        <taxon>Pseudomonadati</taxon>
        <taxon>Pseudomonadota</taxon>
        <taxon>Gammaproteobacteria</taxon>
        <taxon>Oceanospirillales</taxon>
        <taxon>Oceanospirillaceae</taxon>
        <taxon>Marinomonas</taxon>
    </lineage>
</organism>
<reference evidence="2 3" key="1">
    <citation type="submission" date="2020-06" db="EMBL/GenBank/DDBJ databases">
        <authorList>
            <person name="Voronona O.L."/>
            <person name="Aksenova E.I."/>
            <person name="Kunda M.S."/>
            <person name="Semenov A.N."/>
            <person name="Ryzhova N."/>
        </authorList>
    </citation>
    <scope>NUCLEOTIDE SEQUENCE [LARGE SCALE GENOMIC DNA]</scope>
    <source>
        <strain evidence="2 3">MPKMM3633</strain>
    </source>
</reference>
<sequence>MHKFYGILLGVFMLFTSPTFATERFTTELNITVTNIDTSRGGNIVVMIFGEEGFPKNHALALLTATKKVLSNTMVFTFLINQPEVAIKVLHDENGDGEVTKNWTGIYPKDGLGFSNDQKIGLTGPPNYLKSKIRFVAPKSEATISIIY</sequence>
<evidence type="ECO:0000313" key="2">
    <source>
        <dbReference type="EMBL" id="QKK81131.1"/>
    </source>
</evidence>
<evidence type="ECO:0000256" key="1">
    <source>
        <dbReference type="SAM" id="SignalP"/>
    </source>
</evidence>
<evidence type="ECO:0000313" key="3">
    <source>
        <dbReference type="Proteomes" id="UP000509371"/>
    </source>
</evidence>